<dbReference type="Pfam" id="PF00672">
    <property type="entry name" value="HAMP"/>
    <property type="match status" value="1"/>
</dbReference>
<dbReference type="PANTHER" id="PTHR45436">
    <property type="entry name" value="SENSOR HISTIDINE KINASE YKOH"/>
    <property type="match status" value="1"/>
</dbReference>
<keyword evidence="4" id="KW-0808">Transferase</keyword>
<organism evidence="9 10">
    <name type="scientific">Tahibacter soli</name>
    <dbReference type="NCBI Taxonomy" id="2983605"/>
    <lineage>
        <taxon>Bacteria</taxon>
        <taxon>Pseudomonadati</taxon>
        <taxon>Pseudomonadota</taxon>
        <taxon>Gammaproteobacteria</taxon>
        <taxon>Lysobacterales</taxon>
        <taxon>Rhodanobacteraceae</taxon>
        <taxon>Tahibacter</taxon>
    </lineage>
</organism>
<dbReference type="InterPro" id="IPR003660">
    <property type="entry name" value="HAMP_dom"/>
</dbReference>
<dbReference type="InterPro" id="IPR003661">
    <property type="entry name" value="HisK_dim/P_dom"/>
</dbReference>
<dbReference type="PROSITE" id="PS50885">
    <property type="entry name" value="HAMP"/>
    <property type="match status" value="1"/>
</dbReference>
<keyword evidence="7" id="KW-0472">Membrane</keyword>
<dbReference type="PANTHER" id="PTHR45436:SF16">
    <property type="entry name" value="HISTIDINE KINASE"/>
    <property type="match status" value="1"/>
</dbReference>
<evidence type="ECO:0000313" key="10">
    <source>
        <dbReference type="Proteomes" id="UP001139971"/>
    </source>
</evidence>
<accession>A0A9X3YLL0</accession>
<dbReference type="GO" id="GO:0000155">
    <property type="term" value="F:phosphorelay sensor kinase activity"/>
    <property type="evidence" value="ECO:0007669"/>
    <property type="project" value="InterPro"/>
</dbReference>
<evidence type="ECO:0000256" key="6">
    <source>
        <dbReference type="ARBA" id="ARBA00023012"/>
    </source>
</evidence>
<feature type="transmembrane region" description="Helical" evidence="7">
    <location>
        <begin position="134"/>
        <end position="158"/>
    </location>
</feature>
<dbReference type="SUPFAM" id="SSF47384">
    <property type="entry name" value="Homodimeric domain of signal transducing histidine kinase"/>
    <property type="match status" value="1"/>
</dbReference>
<evidence type="ECO:0000256" key="4">
    <source>
        <dbReference type="ARBA" id="ARBA00022679"/>
    </source>
</evidence>
<dbReference type="SMART" id="SM00388">
    <property type="entry name" value="HisKA"/>
    <property type="match status" value="1"/>
</dbReference>
<name>A0A9X3YLL0_9GAMM</name>
<dbReference type="CDD" id="cd00082">
    <property type="entry name" value="HisKA"/>
    <property type="match status" value="1"/>
</dbReference>
<dbReference type="Gene3D" id="6.10.340.10">
    <property type="match status" value="1"/>
</dbReference>
<dbReference type="Pfam" id="PF00512">
    <property type="entry name" value="HisKA"/>
    <property type="match status" value="1"/>
</dbReference>
<keyword evidence="7" id="KW-0812">Transmembrane</keyword>
<evidence type="ECO:0000256" key="5">
    <source>
        <dbReference type="ARBA" id="ARBA00022777"/>
    </source>
</evidence>
<keyword evidence="6" id="KW-0902">Two-component regulatory system</keyword>
<feature type="transmembrane region" description="Helical" evidence="7">
    <location>
        <begin position="12"/>
        <end position="34"/>
    </location>
</feature>
<dbReference type="InterPro" id="IPR036097">
    <property type="entry name" value="HisK_dim/P_sf"/>
</dbReference>
<protein>
    <recommendedName>
        <fullName evidence="2">histidine kinase</fullName>
        <ecNumber evidence="2">2.7.13.3</ecNumber>
    </recommendedName>
</protein>
<dbReference type="EMBL" id="JAOVZO020000018">
    <property type="protein sequence ID" value="MDC8013834.1"/>
    <property type="molecule type" value="Genomic_DNA"/>
</dbReference>
<sequence>MTGRRLSLRRRVGLAYTLLGFALSVLFAAATIYLTEAYEEIVVTEILEGQAQDYAERLAHDPGTPLPSTHRLSGYLRRPDGSGDVPADMFDLPPGIHESDDENEDGRHIGVFDTPQGRLFFVIDLGQIEALERYLAGFLVAVVLLGTAAGGWIGWLLAGSTIEPVRKLAQAVDALSTRPHVTALAQHATDDELGRLAAAIDAYQARLVDADASERAFFADASHELRTPMAVVHGVAEVLLDEPSADPVTRRRLARLDRGVGELTDLIDVLFGLARRTAYTPISVDAATLLRDAVAPLRAAHAGALTIDIDATGSLHVPQSQALLVLRGLLRRLLPPAPNGVLRLAAIDTRLTLDYRADAAAAAPPPHDTRSDRGLGLTLVGRFAEHLGWHVAETASDPLHRGVTLQLPASARS</sequence>
<comment type="caution">
    <text evidence="9">The sequence shown here is derived from an EMBL/GenBank/DDBJ whole genome shotgun (WGS) entry which is preliminary data.</text>
</comment>
<keyword evidence="3" id="KW-0597">Phosphoprotein</keyword>
<reference evidence="9" key="1">
    <citation type="submission" date="2023-02" db="EMBL/GenBank/DDBJ databases">
        <title>Tahibacter soli sp. nov. isolated from soil.</title>
        <authorList>
            <person name="Baek J.H."/>
            <person name="Lee J.K."/>
            <person name="Choi D.G."/>
            <person name="Jeon C.O."/>
        </authorList>
    </citation>
    <scope>NUCLEOTIDE SEQUENCE</scope>
    <source>
        <strain evidence="9">BL</strain>
    </source>
</reference>
<dbReference type="GO" id="GO:0005886">
    <property type="term" value="C:plasma membrane"/>
    <property type="evidence" value="ECO:0007669"/>
    <property type="project" value="TreeGrafter"/>
</dbReference>
<dbReference type="InterPro" id="IPR050428">
    <property type="entry name" value="TCS_sensor_his_kinase"/>
</dbReference>
<keyword evidence="7" id="KW-1133">Transmembrane helix</keyword>
<evidence type="ECO:0000259" key="8">
    <source>
        <dbReference type="PROSITE" id="PS50885"/>
    </source>
</evidence>
<evidence type="ECO:0000256" key="1">
    <source>
        <dbReference type="ARBA" id="ARBA00000085"/>
    </source>
</evidence>
<dbReference type="AlphaFoldDB" id="A0A9X3YLL0"/>
<dbReference type="Gene3D" id="1.10.287.130">
    <property type="match status" value="1"/>
</dbReference>
<evidence type="ECO:0000256" key="7">
    <source>
        <dbReference type="SAM" id="Phobius"/>
    </source>
</evidence>
<dbReference type="SMART" id="SM00304">
    <property type="entry name" value="HAMP"/>
    <property type="match status" value="1"/>
</dbReference>
<evidence type="ECO:0000256" key="2">
    <source>
        <dbReference type="ARBA" id="ARBA00012438"/>
    </source>
</evidence>
<keyword evidence="5 9" id="KW-0418">Kinase</keyword>
<dbReference type="Proteomes" id="UP001139971">
    <property type="component" value="Unassembled WGS sequence"/>
</dbReference>
<feature type="domain" description="HAMP" evidence="8">
    <location>
        <begin position="159"/>
        <end position="212"/>
    </location>
</feature>
<dbReference type="RefSeq" id="WP_263541479.1">
    <property type="nucleotide sequence ID" value="NZ_JAOVZO020000018.1"/>
</dbReference>
<comment type="catalytic activity">
    <reaction evidence="1">
        <text>ATP + protein L-histidine = ADP + protein N-phospho-L-histidine.</text>
        <dbReference type="EC" id="2.7.13.3"/>
    </reaction>
</comment>
<gene>
    <name evidence="9" type="ORF">OD750_014925</name>
</gene>
<evidence type="ECO:0000256" key="3">
    <source>
        <dbReference type="ARBA" id="ARBA00022553"/>
    </source>
</evidence>
<proteinExistence type="predicted"/>
<dbReference type="EC" id="2.7.13.3" evidence="2"/>
<evidence type="ECO:0000313" key="9">
    <source>
        <dbReference type="EMBL" id="MDC8013834.1"/>
    </source>
</evidence>
<keyword evidence="10" id="KW-1185">Reference proteome</keyword>